<reference evidence="1" key="1">
    <citation type="submission" date="2024-04" db="EMBL/GenBank/DDBJ databases">
        <title>Mariniflexile litorale, isolated from the shallow sediments of the Sea of Japan.</title>
        <authorList>
            <person name="Romanenko L."/>
            <person name="Isaeva M."/>
        </authorList>
    </citation>
    <scope>NUCLEOTIDE SEQUENCE [LARGE SCALE GENOMIC DNA]</scope>
    <source>
        <strain evidence="1">KMM 9835</strain>
    </source>
</reference>
<sequence length="138" mass="16324">MKDASFDYIYEIVTSHEDDFEWWENIGYFKLSTYLNNLNVKAIKNLISDSKSWHSDFIFILAEGLIQSNIENALEEYVKLFIEMKNLDHASYMGSILENTKEDDIPKKLYLRLKKKMVVVTKYERGQNENGKIIKLKE</sequence>
<name>A0AAU7EJ92_9FLAO</name>
<dbReference type="AlphaFoldDB" id="A0AAU7EJ92"/>
<protein>
    <submittedName>
        <fullName evidence="1">Uncharacterized protein</fullName>
    </submittedName>
</protein>
<dbReference type="EMBL" id="CP155618">
    <property type="protein sequence ID" value="XBL14946.1"/>
    <property type="molecule type" value="Genomic_DNA"/>
</dbReference>
<accession>A0AAU7EJ92</accession>
<keyword evidence="2" id="KW-1185">Reference proteome</keyword>
<dbReference type="Proteomes" id="UP001224325">
    <property type="component" value="Chromosome"/>
</dbReference>
<proteinExistence type="predicted"/>
<gene>
    <name evidence="1" type="ORF">QLS71_002765</name>
</gene>
<organism evidence="1 2">
    <name type="scientific">Mariniflexile litorale</name>
    <dbReference type="NCBI Taxonomy" id="3045158"/>
    <lineage>
        <taxon>Bacteria</taxon>
        <taxon>Pseudomonadati</taxon>
        <taxon>Bacteroidota</taxon>
        <taxon>Flavobacteriia</taxon>
        <taxon>Flavobacteriales</taxon>
        <taxon>Flavobacteriaceae</taxon>
        <taxon>Mariniflexile</taxon>
    </lineage>
</organism>
<evidence type="ECO:0000313" key="2">
    <source>
        <dbReference type="Proteomes" id="UP001224325"/>
    </source>
</evidence>
<dbReference type="KEGG" id="mlil:QLS71_002765"/>
<evidence type="ECO:0000313" key="1">
    <source>
        <dbReference type="EMBL" id="XBL14946.1"/>
    </source>
</evidence>
<dbReference type="RefSeq" id="WP_308990391.1">
    <property type="nucleotide sequence ID" value="NZ_CP155618.1"/>
</dbReference>